<evidence type="ECO:0000313" key="1">
    <source>
        <dbReference type="EMBL" id="AWV48773.1"/>
    </source>
</evidence>
<protein>
    <submittedName>
        <fullName evidence="1">Uncharacterized protein</fullName>
    </submittedName>
</protein>
<sequence>MVSVSLNVGFGYRVDQRPNSVDVALREAEQMLVRVGSGRSVQPGIILFSFSLKTVANCVVHHGVEAPVVASEVGCSSVAAKSTVTPIFAGWFRHFSIAVGDLSGLVTEYPYFSRKMELSPRPQ</sequence>
<reference evidence="1 2" key="1">
    <citation type="submission" date="2018-05" db="EMBL/GenBank/DDBJ databases">
        <title>Evolution of small genomes with special reference to Mycobacterium leprae.</title>
        <authorList>
            <person name="Mohanty P.S."/>
            <person name="Bansal A.K."/>
            <person name="Gupta U.D."/>
            <person name="Naaz F."/>
            <person name="Dwivedi V.D."/>
            <person name="Singh H."/>
            <person name="Gupta G."/>
            <person name="Sharma S."/>
            <person name="Arora M."/>
        </authorList>
    </citation>
    <scope>NUCLEOTIDE SEQUENCE [LARGE SCALE GENOMIC DNA]</scope>
    <source>
        <strain evidence="1 2">MRHRU-235-G</strain>
    </source>
</reference>
<dbReference type="AlphaFoldDB" id="A0AAD0P9Q0"/>
<gene>
    <name evidence="1" type="ORF">DIJ64_14030</name>
</gene>
<organism evidence="1 2">
    <name type="scientific">Mycobacterium leprae</name>
    <dbReference type="NCBI Taxonomy" id="1769"/>
    <lineage>
        <taxon>Bacteria</taxon>
        <taxon>Bacillati</taxon>
        <taxon>Actinomycetota</taxon>
        <taxon>Actinomycetes</taxon>
        <taxon>Mycobacteriales</taxon>
        <taxon>Mycobacteriaceae</taxon>
        <taxon>Mycobacterium</taxon>
    </lineage>
</organism>
<proteinExistence type="predicted"/>
<evidence type="ECO:0000313" key="2">
    <source>
        <dbReference type="Proteomes" id="UP000249682"/>
    </source>
</evidence>
<dbReference type="Proteomes" id="UP000249682">
    <property type="component" value="Chromosome"/>
</dbReference>
<name>A0AAD0P9Q0_MYCLR</name>
<dbReference type="EMBL" id="CP029543">
    <property type="protein sequence ID" value="AWV48773.1"/>
    <property type="molecule type" value="Genomic_DNA"/>
</dbReference>
<accession>A0AAD0P9Q0</accession>